<dbReference type="InterPro" id="IPR001308">
    <property type="entry name" value="ETF_a/FixB"/>
</dbReference>
<comment type="caution">
    <text evidence="14">The sequence shown here is derived from an EMBL/GenBank/DDBJ whole genome shotgun (WGS) entry which is preliminary data.</text>
</comment>
<dbReference type="GO" id="GO:0009055">
    <property type="term" value="F:electron transfer activity"/>
    <property type="evidence" value="ECO:0007669"/>
    <property type="project" value="InterPro"/>
</dbReference>
<dbReference type="Gene3D" id="3.40.50.1220">
    <property type="entry name" value="TPP-binding domain"/>
    <property type="match status" value="1"/>
</dbReference>
<dbReference type="AlphaFoldDB" id="A0A3N1UH87"/>
<sequence>MKALVDLQKCTACGVCQDVCPVGAITVSETHAVVSDDCTLCGMCVDTCEFQAITLPEVGSGAPTDAASYRGVWAFAEWRHGRVHAVSYELLSAARRLADKKGVSCAAVLLGENLRDRASELLRYGADVVYVVDHPALRHFTDEAYSRCLVELVRRHKPEILLAGATSIGRSFIPRVAAMLQTGLTADCTDLDISDEGLLLQTRPAFGGNVMATIICPYGRPQMATVRPRVMRPVLDPRNGRVESVTLPEEVFRTRVQVLQVIPEEDTTAKLSEAEVIISGGRGLQKAENFRMVEELARLFKGAVGASRSVVEEGWVPVSHQVGQTGQTVSPTLYMAIGISGAIQHIVGMQGSKIVVAVNKDPEAPIFDVASCGVVADLFEFVPAFIERIRRGES</sequence>
<keyword evidence="3" id="KW-0285">Flavoprotein</keyword>
<accession>A0A3N1UH87</accession>
<feature type="binding site" evidence="12">
    <location>
        <position position="359"/>
    </location>
    <ligand>
        <name>FAD</name>
        <dbReference type="ChEBI" id="CHEBI:57692"/>
    </ligand>
</feature>
<evidence type="ECO:0000256" key="4">
    <source>
        <dbReference type="ARBA" id="ARBA00022723"/>
    </source>
</evidence>
<keyword evidence="8" id="KW-0411">Iron-sulfur</keyword>
<dbReference type="SUPFAM" id="SSF52467">
    <property type="entry name" value="DHS-like NAD/FAD-binding domain"/>
    <property type="match status" value="1"/>
</dbReference>
<dbReference type="SUPFAM" id="SSF54862">
    <property type="entry name" value="4Fe-4S ferredoxins"/>
    <property type="match status" value="1"/>
</dbReference>
<dbReference type="PROSITE" id="PS00696">
    <property type="entry name" value="ETF_ALPHA"/>
    <property type="match status" value="1"/>
</dbReference>
<comment type="function">
    <text evidence="9">The electron transfer flavoprotein serves as a specific electron acceptor for other dehydrogenases. It transfers the electrons to the main respiratory chain via ETF-ubiquinone oxidoreductase (ETF dehydrogenase).</text>
</comment>
<dbReference type="CDD" id="cd01715">
    <property type="entry name" value="ETF_alpha"/>
    <property type="match status" value="1"/>
</dbReference>
<gene>
    <name evidence="14" type="ORF">EDC27_2516</name>
</gene>
<dbReference type="InterPro" id="IPR014730">
    <property type="entry name" value="ETF_a/b_N"/>
</dbReference>
<evidence type="ECO:0000256" key="2">
    <source>
        <dbReference type="ARBA" id="ARBA00022448"/>
    </source>
</evidence>
<keyword evidence="6" id="KW-0249">Electron transport</keyword>
<evidence type="ECO:0000313" key="14">
    <source>
        <dbReference type="EMBL" id="ROQ90635.1"/>
    </source>
</evidence>
<dbReference type="PROSITE" id="PS51379">
    <property type="entry name" value="4FE4S_FER_2"/>
    <property type="match status" value="2"/>
</dbReference>
<dbReference type="PANTHER" id="PTHR43153">
    <property type="entry name" value="ELECTRON TRANSFER FLAVOPROTEIN ALPHA"/>
    <property type="match status" value="1"/>
</dbReference>
<evidence type="ECO:0000256" key="3">
    <source>
        <dbReference type="ARBA" id="ARBA00022630"/>
    </source>
</evidence>
<evidence type="ECO:0000259" key="13">
    <source>
        <dbReference type="PROSITE" id="PS51379"/>
    </source>
</evidence>
<dbReference type="EMBL" id="RJVA01000014">
    <property type="protein sequence ID" value="ROQ90635.1"/>
    <property type="molecule type" value="Genomic_DNA"/>
</dbReference>
<dbReference type="InterPro" id="IPR014731">
    <property type="entry name" value="ETF_asu_C"/>
</dbReference>
<evidence type="ECO:0000256" key="9">
    <source>
        <dbReference type="ARBA" id="ARBA00025649"/>
    </source>
</evidence>
<dbReference type="SMART" id="SM00893">
    <property type="entry name" value="ETF"/>
    <property type="match status" value="1"/>
</dbReference>
<evidence type="ECO:0000256" key="10">
    <source>
        <dbReference type="ARBA" id="ARBA00068674"/>
    </source>
</evidence>
<dbReference type="PROSITE" id="PS00198">
    <property type="entry name" value="4FE4S_FER_1"/>
    <property type="match status" value="2"/>
</dbReference>
<dbReference type="SUPFAM" id="SSF52402">
    <property type="entry name" value="Adenine nucleotide alpha hydrolases-like"/>
    <property type="match status" value="1"/>
</dbReference>
<evidence type="ECO:0000256" key="5">
    <source>
        <dbReference type="ARBA" id="ARBA00022827"/>
    </source>
</evidence>
<dbReference type="InterPro" id="IPR017900">
    <property type="entry name" value="4Fe4S_Fe_S_CS"/>
</dbReference>
<feature type="domain" description="4Fe-4S ferredoxin-type" evidence="13">
    <location>
        <begin position="1"/>
        <end position="30"/>
    </location>
</feature>
<dbReference type="Pfam" id="PF00037">
    <property type="entry name" value="Fer4"/>
    <property type="match status" value="2"/>
</dbReference>
<name>A0A3N1UH87_9BACT</name>
<dbReference type="InterPro" id="IPR014729">
    <property type="entry name" value="Rossmann-like_a/b/a_fold"/>
</dbReference>
<dbReference type="GO" id="GO:0046872">
    <property type="term" value="F:metal ion binding"/>
    <property type="evidence" value="ECO:0007669"/>
    <property type="project" value="UniProtKB-KW"/>
</dbReference>
<keyword evidence="2" id="KW-0813">Transport</keyword>
<protein>
    <recommendedName>
        <fullName evidence="10">Electron transfer flavoprotein subunit alpha</fullName>
    </recommendedName>
    <alternativeName>
        <fullName evidence="11">Electron transfer flavoprotein large subunit</fullName>
    </alternativeName>
</protein>
<evidence type="ECO:0000256" key="1">
    <source>
        <dbReference type="ARBA" id="ARBA00005817"/>
    </source>
</evidence>
<dbReference type="GO" id="GO:0033539">
    <property type="term" value="P:fatty acid beta-oxidation using acyl-CoA dehydrogenase"/>
    <property type="evidence" value="ECO:0007669"/>
    <property type="project" value="TreeGrafter"/>
</dbReference>
<keyword evidence="15" id="KW-1185">Reference proteome</keyword>
<dbReference type="Gene3D" id="3.30.70.20">
    <property type="match status" value="1"/>
</dbReference>
<dbReference type="InterPro" id="IPR017896">
    <property type="entry name" value="4Fe4S_Fe-S-bd"/>
</dbReference>
<dbReference type="InterPro" id="IPR033947">
    <property type="entry name" value="ETF_alpha_N"/>
</dbReference>
<evidence type="ECO:0000256" key="7">
    <source>
        <dbReference type="ARBA" id="ARBA00023004"/>
    </source>
</evidence>
<dbReference type="Gene3D" id="3.40.50.620">
    <property type="entry name" value="HUPs"/>
    <property type="match status" value="1"/>
</dbReference>
<feature type="binding site" evidence="12">
    <location>
        <begin position="338"/>
        <end position="345"/>
    </location>
    <ligand>
        <name>FAD</name>
        <dbReference type="ChEBI" id="CHEBI:57692"/>
    </ligand>
</feature>
<dbReference type="GO" id="GO:0050660">
    <property type="term" value="F:flavin adenine dinucleotide binding"/>
    <property type="evidence" value="ECO:0007669"/>
    <property type="project" value="InterPro"/>
</dbReference>
<dbReference type="GO" id="GO:0051536">
    <property type="term" value="F:iron-sulfur cluster binding"/>
    <property type="evidence" value="ECO:0007669"/>
    <property type="project" value="UniProtKB-KW"/>
</dbReference>
<keyword evidence="4" id="KW-0479">Metal-binding</keyword>
<comment type="cofactor">
    <cofactor evidence="12">
        <name>FAD</name>
        <dbReference type="ChEBI" id="CHEBI:57692"/>
    </cofactor>
    <text evidence="12">Binds 1 FAD per dimer.</text>
</comment>
<feature type="binding site" evidence="12">
    <location>
        <begin position="321"/>
        <end position="325"/>
    </location>
    <ligand>
        <name>FAD</name>
        <dbReference type="ChEBI" id="CHEBI:57692"/>
    </ligand>
</feature>
<proteinExistence type="inferred from homology"/>
<dbReference type="OrthoDB" id="9770286at2"/>
<reference evidence="14 15" key="1">
    <citation type="submission" date="2018-11" db="EMBL/GenBank/DDBJ databases">
        <title>Genomic Encyclopedia of Type Strains, Phase IV (KMG-IV): sequencing the most valuable type-strain genomes for metagenomic binning, comparative biology and taxonomic classification.</title>
        <authorList>
            <person name="Goeker M."/>
        </authorList>
    </citation>
    <scope>NUCLEOTIDE SEQUENCE [LARGE SCALE GENOMIC DNA]</scope>
    <source>
        <strain evidence="14 15">DSM 22027</strain>
    </source>
</reference>
<dbReference type="RefSeq" id="WP_123290985.1">
    <property type="nucleotide sequence ID" value="NZ_RJVA01000014.1"/>
</dbReference>
<evidence type="ECO:0000256" key="11">
    <source>
        <dbReference type="ARBA" id="ARBA00079299"/>
    </source>
</evidence>
<dbReference type="Pfam" id="PF00766">
    <property type="entry name" value="ETF_alpha"/>
    <property type="match status" value="1"/>
</dbReference>
<keyword evidence="5 12" id="KW-0274">FAD</keyword>
<organism evidence="14 15">
    <name type="scientific">Desulfosoma caldarium</name>
    <dbReference type="NCBI Taxonomy" id="610254"/>
    <lineage>
        <taxon>Bacteria</taxon>
        <taxon>Pseudomonadati</taxon>
        <taxon>Thermodesulfobacteriota</taxon>
        <taxon>Syntrophobacteria</taxon>
        <taxon>Syntrophobacterales</taxon>
        <taxon>Syntrophobacteraceae</taxon>
        <taxon>Desulfosoma</taxon>
    </lineage>
</organism>
<dbReference type="InterPro" id="IPR029035">
    <property type="entry name" value="DHS-like_NAD/FAD-binding_dom"/>
</dbReference>
<dbReference type="Pfam" id="PF01012">
    <property type="entry name" value="ETF"/>
    <property type="match status" value="1"/>
</dbReference>
<dbReference type="PIRSF" id="PIRSF000089">
    <property type="entry name" value="Electra_flavoP_a"/>
    <property type="match status" value="1"/>
</dbReference>
<keyword evidence="7" id="KW-0408">Iron</keyword>
<dbReference type="PANTHER" id="PTHR43153:SF1">
    <property type="entry name" value="ELECTRON TRANSFER FLAVOPROTEIN SUBUNIT ALPHA, MITOCHONDRIAL"/>
    <property type="match status" value="1"/>
</dbReference>
<evidence type="ECO:0000313" key="15">
    <source>
        <dbReference type="Proteomes" id="UP000276223"/>
    </source>
</evidence>
<evidence type="ECO:0000256" key="6">
    <source>
        <dbReference type="ARBA" id="ARBA00022982"/>
    </source>
</evidence>
<dbReference type="Proteomes" id="UP000276223">
    <property type="component" value="Unassembled WGS sequence"/>
</dbReference>
<evidence type="ECO:0000256" key="12">
    <source>
        <dbReference type="PIRSR" id="PIRSR000089-1"/>
    </source>
</evidence>
<comment type="similarity">
    <text evidence="1">Belongs to the ETF alpha-subunit/FixB family.</text>
</comment>
<dbReference type="FunFam" id="3.40.50.1220:FF:000001">
    <property type="entry name" value="Electron transfer flavoprotein, alpha subunit"/>
    <property type="match status" value="1"/>
</dbReference>
<feature type="binding site" evidence="12">
    <location>
        <begin position="307"/>
        <end position="308"/>
    </location>
    <ligand>
        <name>FAD</name>
        <dbReference type="ChEBI" id="CHEBI:57692"/>
    </ligand>
</feature>
<evidence type="ECO:0000256" key="8">
    <source>
        <dbReference type="ARBA" id="ARBA00023014"/>
    </source>
</evidence>
<feature type="domain" description="4Fe-4S ferredoxin-type" evidence="13">
    <location>
        <begin position="33"/>
        <end position="58"/>
    </location>
</feature>
<dbReference type="InterPro" id="IPR018206">
    <property type="entry name" value="ETF_asu_C_CS"/>
</dbReference>
<feature type="binding site" evidence="12">
    <location>
        <position position="282"/>
    </location>
    <ligand>
        <name>FAD</name>
        <dbReference type="ChEBI" id="CHEBI:57692"/>
    </ligand>
</feature>